<comment type="cofactor">
    <cofactor evidence="1 9">
        <name>pyridoxal 5'-phosphate</name>
        <dbReference type="ChEBI" id="CHEBI:597326"/>
    </cofactor>
</comment>
<dbReference type="SUPFAM" id="SSF53383">
    <property type="entry name" value="PLP-dependent transferases"/>
    <property type="match status" value="1"/>
</dbReference>
<feature type="modified residue" description="N6-(pyridoxal phosphate)lysine" evidence="8">
    <location>
        <position position="193"/>
    </location>
</feature>
<evidence type="ECO:0000256" key="2">
    <source>
        <dbReference type="ARBA" id="ARBA00009077"/>
    </source>
</evidence>
<name>A0A919LIT7_9ACTN</name>
<dbReference type="GO" id="GO:0018826">
    <property type="term" value="F:methionine gamma-lyase activity"/>
    <property type="evidence" value="ECO:0007669"/>
    <property type="project" value="UniProtKB-EC"/>
</dbReference>
<comment type="catalytic activity">
    <reaction evidence="7">
        <text>L-methionine + H2O = methanethiol + 2-oxobutanoate + NH4(+)</text>
        <dbReference type="Rhea" id="RHEA:23800"/>
        <dbReference type="ChEBI" id="CHEBI:15377"/>
        <dbReference type="ChEBI" id="CHEBI:16007"/>
        <dbReference type="ChEBI" id="CHEBI:16763"/>
        <dbReference type="ChEBI" id="CHEBI:28938"/>
        <dbReference type="ChEBI" id="CHEBI:57844"/>
        <dbReference type="EC" id="4.4.1.11"/>
    </reaction>
    <physiologicalReaction direction="left-to-right" evidence="7">
        <dbReference type="Rhea" id="RHEA:23801"/>
    </physiologicalReaction>
</comment>
<comment type="caution">
    <text evidence="10">The sequence shown here is derived from an EMBL/GenBank/DDBJ whole genome shotgun (WGS) entry which is preliminary data.</text>
</comment>
<organism evidence="10 11">
    <name type="scientific">Streptomyces xanthophaeus</name>
    <dbReference type="NCBI Taxonomy" id="67385"/>
    <lineage>
        <taxon>Bacteria</taxon>
        <taxon>Bacillati</taxon>
        <taxon>Actinomycetota</taxon>
        <taxon>Actinomycetes</taxon>
        <taxon>Kitasatosporales</taxon>
        <taxon>Streptomycetaceae</taxon>
        <taxon>Streptomyces</taxon>
    </lineage>
</organism>
<dbReference type="FunFam" id="3.40.640.10:FF:000046">
    <property type="entry name" value="Cystathionine gamma-lyase"/>
    <property type="match status" value="1"/>
</dbReference>
<dbReference type="GO" id="GO:0030170">
    <property type="term" value="F:pyridoxal phosphate binding"/>
    <property type="evidence" value="ECO:0007669"/>
    <property type="project" value="InterPro"/>
</dbReference>
<dbReference type="PROSITE" id="PS00868">
    <property type="entry name" value="CYS_MET_METAB_PP"/>
    <property type="match status" value="1"/>
</dbReference>
<dbReference type="Proteomes" id="UP000600026">
    <property type="component" value="Unassembled WGS sequence"/>
</dbReference>
<evidence type="ECO:0000256" key="7">
    <source>
        <dbReference type="ARBA" id="ARBA00052699"/>
    </source>
</evidence>
<gene>
    <name evidence="10" type="ORF">Sxan_69610</name>
</gene>
<dbReference type="GO" id="GO:0005737">
    <property type="term" value="C:cytoplasm"/>
    <property type="evidence" value="ECO:0007669"/>
    <property type="project" value="TreeGrafter"/>
</dbReference>
<dbReference type="Gene3D" id="3.90.1150.10">
    <property type="entry name" value="Aspartate Aminotransferase, domain 1"/>
    <property type="match status" value="1"/>
</dbReference>
<evidence type="ECO:0000256" key="3">
    <source>
        <dbReference type="ARBA" id="ARBA00022898"/>
    </source>
</evidence>
<dbReference type="PANTHER" id="PTHR11808">
    <property type="entry name" value="TRANS-SULFURATION ENZYME FAMILY MEMBER"/>
    <property type="match status" value="1"/>
</dbReference>
<proteinExistence type="inferred from homology"/>
<protein>
    <recommendedName>
        <fullName evidence="4">homocysteine desulfhydrase</fullName>
        <ecNumber evidence="4">4.4.1.2</ecNumber>
    </recommendedName>
    <alternativeName>
        <fullName evidence="5">Homocysteine desulfhydrase</fullName>
    </alternativeName>
</protein>
<dbReference type="InterPro" id="IPR015421">
    <property type="entry name" value="PyrdxlP-dep_Trfase_major"/>
</dbReference>
<accession>A0A919LIT7</accession>
<dbReference type="Gene3D" id="3.40.640.10">
    <property type="entry name" value="Type I PLP-dependent aspartate aminotransferase-like (Major domain)"/>
    <property type="match status" value="1"/>
</dbReference>
<dbReference type="EMBL" id="BNEE01000006">
    <property type="protein sequence ID" value="GHI89597.1"/>
    <property type="molecule type" value="Genomic_DNA"/>
</dbReference>
<dbReference type="InterPro" id="IPR015422">
    <property type="entry name" value="PyrdxlP-dep_Trfase_small"/>
</dbReference>
<dbReference type="AlphaFoldDB" id="A0A919LIT7"/>
<dbReference type="CDD" id="cd00614">
    <property type="entry name" value="CGS_like"/>
    <property type="match status" value="1"/>
</dbReference>
<comment type="similarity">
    <text evidence="2 9">Belongs to the trans-sulfuration enzymes family.</text>
</comment>
<dbReference type="PIRSF" id="PIRSF001434">
    <property type="entry name" value="CGS"/>
    <property type="match status" value="1"/>
</dbReference>
<dbReference type="EC" id="4.4.1.2" evidence="4"/>
<evidence type="ECO:0000313" key="10">
    <source>
        <dbReference type="EMBL" id="GHI89597.1"/>
    </source>
</evidence>
<dbReference type="Pfam" id="PF01053">
    <property type="entry name" value="Cys_Met_Meta_PP"/>
    <property type="match status" value="1"/>
</dbReference>
<evidence type="ECO:0000256" key="9">
    <source>
        <dbReference type="RuleBase" id="RU362118"/>
    </source>
</evidence>
<evidence type="ECO:0000256" key="1">
    <source>
        <dbReference type="ARBA" id="ARBA00001933"/>
    </source>
</evidence>
<dbReference type="InterPro" id="IPR000277">
    <property type="entry name" value="Cys/Met-Metab_PyrdxlP-dep_enz"/>
</dbReference>
<reference evidence="10" key="1">
    <citation type="submission" date="2020-09" db="EMBL/GenBank/DDBJ databases">
        <title>Whole genome shotgun sequence of Streptomyces xanthophaeus NBRC 12829.</title>
        <authorList>
            <person name="Komaki H."/>
            <person name="Tamura T."/>
        </authorList>
    </citation>
    <scope>NUCLEOTIDE SEQUENCE</scope>
    <source>
        <strain evidence="10">NBRC 12829</strain>
    </source>
</reference>
<comment type="catalytic activity">
    <reaction evidence="6">
        <text>L-homocysteine + H2O = 2-oxobutanoate + hydrogen sulfide + NH4(+) + H(+)</text>
        <dbReference type="Rhea" id="RHEA:14501"/>
        <dbReference type="ChEBI" id="CHEBI:15377"/>
        <dbReference type="ChEBI" id="CHEBI:15378"/>
        <dbReference type="ChEBI" id="CHEBI:16763"/>
        <dbReference type="ChEBI" id="CHEBI:28938"/>
        <dbReference type="ChEBI" id="CHEBI:29919"/>
        <dbReference type="ChEBI" id="CHEBI:58199"/>
        <dbReference type="EC" id="4.4.1.2"/>
    </reaction>
    <physiologicalReaction direction="left-to-right" evidence="6">
        <dbReference type="Rhea" id="RHEA:14502"/>
    </physiologicalReaction>
</comment>
<evidence type="ECO:0000256" key="6">
    <source>
        <dbReference type="ARBA" id="ARBA00048780"/>
    </source>
</evidence>
<dbReference type="GO" id="GO:0019346">
    <property type="term" value="P:transsulfuration"/>
    <property type="evidence" value="ECO:0007669"/>
    <property type="project" value="InterPro"/>
</dbReference>
<dbReference type="GO" id="GO:0019343">
    <property type="term" value="P:cysteine biosynthetic process via cystathionine"/>
    <property type="evidence" value="ECO:0007669"/>
    <property type="project" value="TreeGrafter"/>
</dbReference>
<evidence type="ECO:0000313" key="11">
    <source>
        <dbReference type="Proteomes" id="UP000600026"/>
    </source>
</evidence>
<dbReference type="InterPro" id="IPR015424">
    <property type="entry name" value="PyrdxlP-dep_Trfase"/>
</dbReference>
<dbReference type="InterPro" id="IPR054542">
    <property type="entry name" value="Cys_met_metab_PP"/>
</dbReference>
<keyword evidence="11" id="KW-1185">Reference proteome</keyword>
<dbReference type="GeneID" id="96803582"/>
<dbReference type="PANTHER" id="PTHR11808:SF15">
    <property type="entry name" value="CYSTATHIONINE GAMMA-LYASE"/>
    <property type="match status" value="1"/>
</dbReference>
<dbReference type="OrthoDB" id="4966611at2"/>
<dbReference type="GO" id="GO:0047982">
    <property type="term" value="F:homocysteine desulfhydrase activity"/>
    <property type="evidence" value="ECO:0007669"/>
    <property type="project" value="UniProtKB-EC"/>
</dbReference>
<sequence length="372" mass="39860">MEFDTKLVKVGQQAADGTGDIVPPIHLATTFEQRAQSDLRYFYGRGENPTREALEKCLASLEDAAHALAFSSGQAAGATALSLLSPGQRLISSDDVYGGTYSLFSSLGKYGITVEYRDLSDPSALEGALGDDVGLIWVETPTNPLLKIADIAAISALARPAGIPVLVDNTFASPALQQPLELGADISLYSTTKFISGHSDVIGGALVYNSDEHHKEFFAYRTSYGNVPGALDCYLLHRGLKTMSLRVERQNRTAALLAEELLASPKAGKVHYPGLDAHPHHAVAARQMSGFGSIISFEYLGDPQDLLKRVELFGVAVSLGSVHSLIECPALMTHRPVPAETRKALGISDNLIRLAVGIEDHRDLAADLRQAL</sequence>
<evidence type="ECO:0000256" key="4">
    <source>
        <dbReference type="ARBA" id="ARBA00047175"/>
    </source>
</evidence>
<evidence type="ECO:0000256" key="5">
    <source>
        <dbReference type="ARBA" id="ARBA00047199"/>
    </source>
</evidence>
<keyword evidence="3 8" id="KW-0663">Pyridoxal phosphate</keyword>
<dbReference type="RefSeq" id="WP_031149908.1">
    <property type="nucleotide sequence ID" value="NZ_BNEE01000006.1"/>
</dbReference>
<evidence type="ECO:0000256" key="8">
    <source>
        <dbReference type="PIRSR" id="PIRSR001434-2"/>
    </source>
</evidence>
<dbReference type="GO" id="GO:0004123">
    <property type="term" value="F:cystathionine gamma-lyase activity"/>
    <property type="evidence" value="ECO:0007669"/>
    <property type="project" value="TreeGrafter"/>
</dbReference>